<dbReference type="InterPro" id="IPR012951">
    <property type="entry name" value="BBE"/>
</dbReference>
<evidence type="ECO:0000256" key="6">
    <source>
        <dbReference type="SAM" id="SignalP"/>
    </source>
</evidence>
<proteinExistence type="inferred from homology"/>
<dbReference type="InterPro" id="IPR036318">
    <property type="entry name" value="FAD-bd_PCMH-like_sf"/>
</dbReference>
<dbReference type="Pfam" id="PF01565">
    <property type="entry name" value="FAD_binding_4"/>
    <property type="match status" value="1"/>
</dbReference>
<comment type="cofactor">
    <cofactor evidence="1">
        <name>FAD</name>
        <dbReference type="ChEBI" id="CHEBI:57692"/>
    </cofactor>
</comment>
<dbReference type="InterPro" id="IPR016166">
    <property type="entry name" value="FAD-bd_PCMH"/>
</dbReference>
<comment type="caution">
    <text evidence="8">The sequence shown here is derived from an EMBL/GenBank/DDBJ whole genome shotgun (WGS) entry which is preliminary data.</text>
</comment>
<sequence>MQGIAALPTVVSLAASVHAGAAAPACKAFPGSASWPSIASWDKLNDTLGGRLLTPVPPAAVCHPEQATYNADACTTLTQQWTSFDFHTRDPVSIMWEQFSNDTCLPDPKYPCSASGYPPYVVNATTPEHVQAGVNFARENDVRLVVKGTGHDDNGRSIAPFALSIWTHHMQDIAHHRGEFKFAGSNKRIKGNAITVGAGVQMYDVYTATAKNGETIVGGGGKSVGLGGYITGGGHSILAARYGLAADNVLQMEMVTPGGDFLTINEDQNRDLFWAMRGGGGSTFGVITSFTLKTHPSPKIAFANWYAVAAAESPVAFDVIAYVLSQFPSLMDKGVSGYFYVARDTPNPIPSPELPETITGVLGGFMLQDVSDGDKLQALLKPLNDTINARWNGTAHILQQTVLYDSFLDWFNVNYDQGVAGANLYRASRLVGRKALTGDVKALAEAYKAATEAGGAITAYLVAGEGVRNAKPQGGANAVNPAWRSAYIQSLTGVAYAPFNKTAEDEVIRALDKSLQPLKKLTPNSGAYINEGFLFEKDWQKTFWGDNYQRLLKIKKKVDPKNVFVKHGEMFEFPDGLRMGQLFDLFFAMVYLEPAVGIHDAFVEWKLPVLTWKDQACTCDDALETSSATSHKDAKKKQDWDIAIEETYHSDDVPDACTHSLMRPESYEHKCMDRSGCTYITRRRASIRWMFQSEDFVDGFMAFGTTMEDRAHFVEKEFARLKIETTAAAAEM</sequence>
<dbReference type="EMBL" id="JAQHRD010000001">
    <property type="protein sequence ID" value="KAJ6446711.1"/>
    <property type="molecule type" value="Genomic_DNA"/>
</dbReference>
<protein>
    <submittedName>
        <fullName evidence="8">Transmembrane alpha-helix domain-containing protein</fullName>
    </submittedName>
</protein>
<keyword evidence="6" id="KW-0732">Signal</keyword>
<keyword evidence="5" id="KW-0560">Oxidoreductase</keyword>
<keyword evidence="8" id="KW-0812">Transmembrane</keyword>
<evidence type="ECO:0000259" key="7">
    <source>
        <dbReference type="PROSITE" id="PS51387"/>
    </source>
</evidence>
<name>A0AB34G853_9HYPO</name>
<evidence type="ECO:0000256" key="4">
    <source>
        <dbReference type="ARBA" id="ARBA00022827"/>
    </source>
</evidence>
<dbReference type="InterPro" id="IPR016169">
    <property type="entry name" value="FAD-bd_PCMH_sub2"/>
</dbReference>
<dbReference type="InterPro" id="IPR050416">
    <property type="entry name" value="FAD-linked_Oxidoreductase"/>
</dbReference>
<accession>A0AB34G853</accession>
<dbReference type="InterPro" id="IPR006094">
    <property type="entry name" value="Oxid_FAD_bind_N"/>
</dbReference>
<dbReference type="Gene3D" id="3.30.465.10">
    <property type="match status" value="2"/>
</dbReference>
<evidence type="ECO:0000256" key="5">
    <source>
        <dbReference type="ARBA" id="ARBA00023002"/>
    </source>
</evidence>
<dbReference type="PROSITE" id="PS51387">
    <property type="entry name" value="FAD_PCMH"/>
    <property type="match status" value="1"/>
</dbReference>
<evidence type="ECO:0000313" key="8">
    <source>
        <dbReference type="EMBL" id="KAJ6446711.1"/>
    </source>
</evidence>
<evidence type="ECO:0000256" key="1">
    <source>
        <dbReference type="ARBA" id="ARBA00001974"/>
    </source>
</evidence>
<dbReference type="GO" id="GO:0016491">
    <property type="term" value="F:oxidoreductase activity"/>
    <property type="evidence" value="ECO:0007669"/>
    <property type="project" value="UniProtKB-KW"/>
</dbReference>
<dbReference type="PANTHER" id="PTHR42973">
    <property type="entry name" value="BINDING OXIDOREDUCTASE, PUTATIVE (AFU_ORTHOLOGUE AFUA_1G17690)-RELATED"/>
    <property type="match status" value="1"/>
</dbReference>
<keyword evidence="4" id="KW-0274">FAD</keyword>
<feature type="signal peptide" evidence="6">
    <location>
        <begin position="1"/>
        <end position="22"/>
    </location>
</feature>
<reference evidence="8" key="1">
    <citation type="submission" date="2023-01" db="EMBL/GenBank/DDBJ databases">
        <title>The growth and conidiation of Purpureocillium lavendulum are regulated by nitrogen source and histone H3K14 acetylation.</title>
        <authorList>
            <person name="Tang P."/>
            <person name="Han J."/>
            <person name="Zhang C."/>
            <person name="Tang P."/>
            <person name="Qi F."/>
            <person name="Zhang K."/>
            <person name="Liang L."/>
        </authorList>
    </citation>
    <scope>NUCLEOTIDE SEQUENCE</scope>
    <source>
        <strain evidence="8">YMF1.00683</strain>
    </source>
</reference>
<comment type="similarity">
    <text evidence="2">Belongs to the oxygen-dependent FAD-linked oxidoreductase family.</text>
</comment>
<feature type="domain" description="FAD-binding PCMH-type" evidence="7">
    <location>
        <begin position="114"/>
        <end position="297"/>
    </location>
</feature>
<dbReference type="PANTHER" id="PTHR42973:SF39">
    <property type="entry name" value="FAD-BINDING PCMH-TYPE DOMAIN-CONTAINING PROTEIN"/>
    <property type="match status" value="1"/>
</dbReference>
<keyword evidence="9" id="KW-1185">Reference proteome</keyword>
<evidence type="ECO:0000313" key="9">
    <source>
        <dbReference type="Proteomes" id="UP001163105"/>
    </source>
</evidence>
<organism evidence="8 9">
    <name type="scientific">Purpureocillium lavendulum</name>
    <dbReference type="NCBI Taxonomy" id="1247861"/>
    <lineage>
        <taxon>Eukaryota</taxon>
        <taxon>Fungi</taxon>
        <taxon>Dikarya</taxon>
        <taxon>Ascomycota</taxon>
        <taxon>Pezizomycotina</taxon>
        <taxon>Sordariomycetes</taxon>
        <taxon>Hypocreomycetidae</taxon>
        <taxon>Hypocreales</taxon>
        <taxon>Ophiocordycipitaceae</taxon>
        <taxon>Purpureocillium</taxon>
    </lineage>
</organism>
<gene>
    <name evidence="8" type="ORF">O9K51_01484</name>
</gene>
<feature type="chain" id="PRO_5044336552" evidence="6">
    <location>
        <begin position="23"/>
        <end position="732"/>
    </location>
</feature>
<dbReference type="Proteomes" id="UP001163105">
    <property type="component" value="Unassembled WGS sequence"/>
</dbReference>
<dbReference type="SUPFAM" id="SSF56176">
    <property type="entry name" value="FAD-binding/transporter-associated domain-like"/>
    <property type="match status" value="1"/>
</dbReference>
<keyword evidence="3" id="KW-0285">Flavoprotein</keyword>
<dbReference type="AlphaFoldDB" id="A0AB34G853"/>
<keyword evidence="8" id="KW-0472">Membrane</keyword>
<dbReference type="GO" id="GO:0071949">
    <property type="term" value="F:FAD binding"/>
    <property type="evidence" value="ECO:0007669"/>
    <property type="project" value="InterPro"/>
</dbReference>
<evidence type="ECO:0000256" key="2">
    <source>
        <dbReference type="ARBA" id="ARBA00005466"/>
    </source>
</evidence>
<evidence type="ECO:0000256" key="3">
    <source>
        <dbReference type="ARBA" id="ARBA00022630"/>
    </source>
</evidence>
<dbReference type="Pfam" id="PF08031">
    <property type="entry name" value="BBE"/>
    <property type="match status" value="1"/>
</dbReference>